<organism evidence="2 3">
    <name type="scientific">Oidiodendron maius (strain Zn)</name>
    <dbReference type="NCBI Taxonomy" id="913774"/>
    <lineage>
        <taxon>Eukaryota</taxon>
        <taxon>Fungi</taxon>
        <taxon>Dikarya</taxon>
        <taxon>Ascomycota</taxon>
        <taxon>Pezizomycotina</taxon>
        <taxon>Leotiomycetes</taxon>
        <taxon>Leotiomycetes incertae sedis</taxon>
        <taxon>Myxotrichaceae</taxon>
        <taxon>Oidiodendron</taxon>
    </lineage>
</organism>
<dbReference type="InParanoid" id="A0A0C3CB70"/>
<dbReference type="Proteomes" id="UP000054321">
    <property type="component" value="Unassembled WGS sequence"/>
</dbReference>
<feature type="compositionally biased region" description="Basic and acidic residues" evidence="1">
    <location>
        <begin position="267"/>
        <end position="277"/>
    </location>
</feature>
<feature type="compositionally biased region" description="Basic and acidic residues" evidence="1">
    <location>
        <begin position="38"/>
        <end position="55"/>
    </location>
</feature>
<reference evidence="3" key="2">
    <citation type="submission" date="2015-01" db="EMBL/GenBank/DDBJ databases">
        <title>Evolutionary Origins and Diversification of the Mycorrhizal Mutualists.</title>
        <authorList>
            <consortium name="DOE Joint Genome Institute"/>
            <consortium name="Mycorrhizal Genomics Consortium"/>
            <person name="Kohler A."/>
            <person name="Kuo A."/>
            <person name="Nagy L.G."/>
            <person name="Floudas D."/>
            <person name="Copeland A."/>
            <person name="Barry K.W."/>
            <person name="Cichocki N."/>
            <person name="Veneault-Fourrey C."/>
            <person name="LaButti K."/>
            <person name="Lindquist E.A."/>
            <person name="Lipzen A."/>
            <person name="Lundell T."/>
            <person name="Morin E."/>
            <person name="Murat C."/>
            <person name="Riley R."/>
            <person name="Ohm R."/>
            <person name="Sun H."/>
            <person name="Tunlid A."/>
            <person name="Henrissat B."/>
            <person name="Grigoriev I.V."/>
            <person name="Hibbett D.S."/>
            <person name="Martin F."/>
        </authorList>
    </citation>
    <scope>NUCLEOTIDE SEQUENCE [LARGE SCALE GENOMIC DNA]</scope>
    <source>
        <strain evidence="3">Zn</strain>
    </source>
</reference>
<dbReference type="OrthoDB" id="3544869at2759"/>
<feature type="compositionally biased region" description="Low complexity" evidence="1">
    <location>
        <begin position="56"/>
        <end position="65"/>
    </location>
</feature>
<dbReference type="HOGENOM" id="CLU_871839_0_0_1"/>
<feature type="compositionally biased region" description="Polar residues" evidence="1">
    <location>
        <begin position="92"/>
        <end position="110"/>
    </location>
</feature>
<name>A0A0C3CB70_OIDMZ</name>
<evidence type="ECO:0000313" key="3">
    <source>
        <dbReference type="Proteomes" id="UP000054321"/>
    </source>
</evidence>
<gene>
    <name evidence="2" type="ORF">OIDMADRAFT_183558</name>
</gene>
<feature type="region of interest" description="Disordered" evidence="1">
    <location>
        <begin position="267"/>
        <end position="319"/>
    </location>
</feature>
<dbReference type="EMBL" id="KN832885">
    <property type="protein sequence ID" value="KIM96143.1"/>
    <property type="molecule type" value="Genomic_DNA"/>
</dbReference>
<keyword evidence="3" id="KW-1185">Reference proteome</keyword>
<feature type="compositionally biased region" description="Basic residues" evidence="1">
    <location>
        <begin position="291"/>
        <end position="300"/>
    </location>
</feature>
<feature type="compositionally biased region" description="Basic and acidic residues" evidence="1">
    <location>
        <begin position="310"/>
        <end position="319"/>
    </location>
</feature>
<dbReference type="InterPro" id="IPR021109">
    <property type="entry name" value="Peptidase_aspartic_dom_sf"/>
</dbReference>
<feature type="region of interest" description="Disordered" evidence="1">
    <location>
        <begin position="34"/>
        <end position="120"/>
    </location>
</feature>
<protein>
    <submittedName>
        <fullName evidence="2">Uncharacterized protein</fullName>
    </submittedName>
</protein>
<evidence type="ECO:0000256" key="1">
    <source>
        <dbReference type="SAM" id="MobiDB-lite"/>
    </source>
</evidence>
<accession>A0A0C3CB70</accession>
<reference evidence="2 3" key="1">
    <citation type="submission" date="2014-04" db="EMBL/GenBank/DDBJ databases">
        <authorList>
            <consortium name="DOE Joint Genome Institute"/>
            <person name="Kuo A."/>
            <person name="Martino E."/>
            <person name="Perotto S."/>
            <person name="Kohler A."/>
            <person name="Nagy L.G."/>
            <person name="Floudas D."/>
            <person name="Copeland A."/>
            <person name="Barry K.W."/>
            <person name="Cichocki N."/>
            <person name="Veneault-Fourrey C."/>
            <person name="LaButti K."/>
            <person name="Lindquist E.A."/>
            <person name="Lipzen A."/>
            <person name="Lundell T."/>
            <person name="Morin E."/>
            <person name="Murat C."/>
            <person name="Sun H."/>
            <person name="Tunlid A."/>
            <person name="Henrissat B."/>
            <person name="Grigoriev I.V."/>
            <person name="Hibbett D.S."/>
            <person name="Martin F."/>
            <person name="Nordberg H.P."/>
            <person name="Cantor M.N."/>
            <person name="Hua S.X."/>
        </authorList>
    </citation>
    <scope>NUCLEOTIDE SEQUENCE [LARGE SCALE GENOMIC DNA]</scope>
    <source>
        <strain evidence="2 3">Zn</strain>
    </source>
</reference>
<dbReference type="AlphaFoldDB" id="A0A0C3CB70"/>
<evidence type="ECO:0000313" key="2">
    <source>
        <dbReference type="EMBL" id="KIM96143.1"/>
    </source>
</evidence>
<sequence length="319" mass="36110">MSNYPQFTPEEEAKFKNLEFRRSRADELYYFDRGVPTNERHKQWLEEQKRQKAEQEAGAAAQKYEQNTRQYPQMYANDGPADSSADPEYQNPDPSESATSVASYSESTCSEHGATDGQRNKQLNEIAAQKMVENGLRKFGNNLREIRMHSKRNGWKGLVATLDIGTEENWICKKKADQLNLKIKRGYSVKCVTFDGHTFSSGEVVEPTWVVEGQSKSYVTQFRVASKEAPFDVLFGRNILSTGEVDFDSEESPVQINVQKGVKACPDEKKTIDENEATHSVYRQNDASKPHPVKNNKSTKKQTPASPTKGPRDAEGKRK</sequence>
<dbReference type="Gene3D" id="2.40.70.10">
    <property type="entry name" value="Acid Proteases"/>
    <property type="match status" value="1"/>
</dbReference>
<proteinExistence type="predicted"/>